<keyword evidence="2 5" id="KW-0547">Nucleotide-binding</keyword>
<dbReference type="NCBIfam" id="NF010683">
    <property type="entry name" value="PRK14083.1"/>
    <property type="match status" value="1"/>
</dbReference>
<evidence type="ECO:0000313" key="7">
    <source>
        <dbReference type="Proteomes" id="UP000569951"/>
    </source>
</evidence>
<reference evidence="6 7" key="1">
    <citation type="submission" date="2020-08" db="EMBL/GenBank/DDBJ databases">
        <title>Genomic Encyclopedia of Type Strains, Phase IV (KMG-IV): sequencing the most valuable type-strain genomes for metagenomic binning, comparative biology and taxonomic classification.</title>
        <authorList>
            <person name="Goeker M."/>
        </authorList>
    </citation>
    <scope>NUCLEOTIDE SEQUENCE [LARGE SCALE GENOMIC DNA]</scope>
    <source>
        <strain evidence="6 7">DSM 21458</strain>
    </source>
</reference>
<dbReference type="AlphaFoldDB" id="A0A841I353"/>
<dbReference type="PANTHER" id="PTHR11528">
    <property type="entry name" value="HEAT SHOCK PROTEIN 90 FAMILY MEMBER"/>
    <property type="match status" value="1"/>
</dbReference>
<dbReference type="InterPro" id="IPR001404">
    <property type="entry name" value="Hsp90_fam"/>
</dbReference>
<evidence type="ECO:0000256" key="2">
    <source>
        <dbReference type="ARBA" id="ARBA00022741"/>
    </source>
</evidence>
<dbReference type="Pfam" id="PF13589">
    <property type="entry name" value="HATPase_c_3"/>
    <property type="match status" value="1"/>
</dbReference>
<dbReference type="GO" id="GO:0051082">
    <property type="term" value="F:unfolded protein binding"/>
    <property type="evidence" value="ECO:0007669"/>
    <property type="project" value="InterPro"/>
</dbReference>
<keyword evidence="3 5" id="KW-0067">ATP-binding</keyword>
<dbReference type="InterPro" id="IPR020575">
    <property type="entry name" value="Hsp90_N"/>
</dbReference>
<dbReference type="PRINTS" id="PR00775">
    <property type="entry name" value="HEATSHOCK90"/>
</dbReference>
<sequence>MTHIFQVDLSGLIDLLSQHLYSGPQVYLRELLQNGADALRARENLEGRAPGGICVEVGQQQGRPLLVVHDSGVGLTEEEVHRFLATIGSSSKRGGGDFIGRFGIGLLSCFVVSDEIVLRTRSVRGGPAVEWHGKADGTYTVQLLEEDLPFGSQVTLLCKAGSEDYFDPEQVRSLCVRYGDLLPYPIRVGALDGPLEICNAQVAPWARSYASADERDAALRAYGRTLLGAEPFDWFPLSAPSSGLEGVAFVLPRSAQAGSRPTATLYLRDMLLAERDEDLLPPWAFFVHGAFNARTLQPTASRETLQQNAVFRATRHELEVGLRAYLEGLAARDPERMQQLLRLHHLPLRALAADDDAFYRLIALHLAFETSQGRLTLAEILRSGGPLRFVPDLDQFRQVAQIAAARGEVIVNAAYTYDATLLEKLNRVFPEHRAIRVDAGGIAAGLEDLSPAESAEGSRLLAAARHALEDLDCEPRLKRFAPAELPALYVLDREANAARNRQRSREVSDALWSALLDDLTETDSSGARLYLNFDNPTVRQLARLEDGPVLRRVVQTLYLQALLLGHHPLSTHELDLLSGSLAEMIGWGLRAARSLN</sequence>
<dbReference type="InterPro" id="IPR036890">
    <property type="entry name" value="HATPase_C_sf"/>
</dbReference>
<gene>
    <name evidence="6" type="ORF">HNR42_001770</name>
</gene>
<dbReference type="Proteomes" id="UP000569951">
    <property type="component" value="Unassembled WGS sequence"/>
</dbReference>
<dbReference type="Gene3D" id="3.30.230.80">
    <property type="match status" value="1"/>
</dbReference>
<organism evidence="6 7">
    <name type="scientific">Deinobacterium chartae</name>
    <dbReference type="NCBI Taxonomy" id="521158"/>
    <lineage>
        <taxon>Bacteria</taxon>
        <taxon>Thermotogati</taxon>
        <taxon>Deinococcota</taxon>
        <taxon>Deinococci</taxon>
        <taxon>Deinococcales</taxon>
        <taxon>Deinococcaceae</taxon>
        <taxon>Deinobacterium</taxon>
    </lineage>
</organism>
<dbReference type="InterPro" id="IPR020568">
    <property type="entry name" value="Ribosomal_Su5_D2-typ_SF"/>
</dbReference>
<feature type="binding site" evidence="5">
    <location>
        <position position="30"/>
    </location>
    <ligand>
        <name>ATP</name>
        <dbReference type="ChEBI" id="CHEBI:30616"/>
    </ligand>
</feature>
<dbReference type="GO" id="GO:0005524">
    <property type="term" value="F:ATP binding"/>
    <property type="evidence" value="ECO:0007669"/>
    <property type="project" value="UniProtKB-KW"/>
</dbReference>
<dbReference type="PIRSF" id="PIRSF002583">
    <property type="entry name" value="Hsp90"/>
    <property type="match status" value="1"/>
</dbReference>
<proteinExistence type="inferred from homology"/>
<keyword evidence="4" id="KW-0143">Chaperone</keyword>
<accession>A0A841I353</accession>
<dbReference type="Gene3D" id="3.30.565.10">
    <property type="entry name" value="Histidine kinase-like ATPase, C-terminal domain"/>
    <property type="match status" value="1"/>
</dbReference>
<dbReference type="GO" id="GO:0016887">
    <property type="term" value="F:ATP hydrolysis activity"/>
    <property type="evidence" value="ECO:0007669"/>
    <property type="project" value="InterPro"/>
</dbReference>
<evidence type="ECO:0000256" key="1">
    <source>
        <dbReference type="ARBA" id="ARBA00008239"/>
    </source>
</evidence>
<evidence type="ECO:0000256" key="5">
    <source>
        <dbReference type="PIRSR" id="PIRSR002583-1"/>
    </source>
</evidence>
<name>A0A841I353_9DEIO</name>
<comment type="caution">
    <text evidence="6">The sequence shown here is derived from an EMBL/GenBank/DDBJ whole genome shotgun (WGS) entry which is preliminary data.</text>
</comment>
<dbReference type="SUPFAM" id="SSF54211">
    <property type="entry name" value="Ribosomal protein S5 domain 2-like"/>
    <property type="match status" value="1"/>
</dbReference>
<keyword evidence="7" id="KW-1185">Reference proteome</keyword>
<feature type="binding site" evidence="5">
    <location>
        <position position="34"/>
    </location>
    <ligand>
        <name>ATP</name>
        <dbReference type="ChEBI" id="CHEBI:30616"/>
    </ligand>
</feature>
<dbReference type="GO" id="GO:0140662">
    <property type="term" value="F:ATP-dependent protein folding chaperone"/>
    <property type="evidence" value="ECO:0007669"/>
    <property type="project" value="InterPro"/>
</dbReference>
<dbReference type="SUPFAM" id="SSF55874">
    <property type="entry name" value="ATPase domain of HSP90 chaperone/DNA topoisomerase II/histidine kinase"/>
    <property type="match status" value="1"/>
</dbReference>
<evidence type="ECO:0000313" key="6">
    <source>
        <dbReference type="EMBL" id="MBB6098345.1"/>
    </source>
</evidence>
<comment type="similarity">
    <text evidence="1">Belongs to the heat shock protein 90 family.</text>
</comment>
<evidence type="ECO:0000256" key="4">
    <source>
        <dbReference type="ARBA" id="ARBA00023186"/>
    </source>
</evidence>
<dbReference type="RefSeq" id="WP_183986643.1">
    <property type="nucleotide sequence ID" value="NZ_JACHHG010000005.1"/>
</dbReference>
<dbReference type="EMBL" id="JACHHG010000005">
    <property type="protein sequence ID" value="MBB6098345.1"/>
    <property type="molecule type" value="Genomic_DNA"/>
</dbReference>
<evidence type="ECO:0000256" key="3">
    <source>
        <dbReference type="ARBA" id="ARBA00022840"/>
    </source>
</evidence>
<dbReference type="Pfam" id="PF00183">
    <property type="entry name" value="HSP90"/>
    <property type="match status" value="1"/>
</dbReference>
<feature type="binding site" evidence="5">
    <location>
        <position position="70"/>
    </location>
    <ligand>
        <name>ATP</name>
        <dbReference type="ChEBI" id="CHEBI:30616"/>
    </ligand>
</feature>
<protein>
    <submittedName>
        <fullName evidence="6">Molecular chaperone HtpG</fullName>
    </submittedName>
</protein>